<name>A0A1T5I2U7_9GAMM</name>
<dbReference type="Pfam" id="PF07963">
    <property type="entry name" value="N_methyl"/>
    <property type="match status" value="1"/>
</dbReference>
<dbReference type="NCBIfam" id="TIGR02532">
    <property type="entry name" value="IV_pilin_GFxxxE"/>
    <property type="match status" value="1"/>
</dbReference>
<dbReference type="OrthoDB" id="5593857at2"/>
<feature type="transmembrane region" description="Helical" evidence="1">
    <location>
        <begin position="12"/>
        <end position="36"/>
    </location>
</feature>
<reference evidence="2 3" key="1">
    <citation type="submission" date="2017-02" db="EMBL/GenBank/DDBJ databases">
        <authorList>
            <person name="Peterson S.W."/>
        </authorList>
    </citation>
    <scope>NUCLEOTIDE SEQUENCE [LARGE SCALE GENOMIC DNA]</scope>
    <source>
        <strain evidence="3">type strain: NCCB 100098</strain>
    </source>
</reference>
<dbReference type="AlphaFoldDB" id="A0A1T5I2U7"/>
<evidence type="ECO:0000256" key="1">
    <source>
        <dbReference type="SAM" id="Phobius"/>
    </source>
</evidence>
<dbReference type="SUPFAM" id="SSF54523">
    <property type="entry name" value="Pili subunits"/>
    <property type="match status" value="1"/>
</dbReference>
<keyword evidence="1" id="KW-1133">Transmembrane helix</keyword>
<dbReference type="RefSeq" id="WP_080158363.1">
    <property type="nucleotide sequence ID" value="NZ_FUZI01000005.1"/>
</dbReference>
<organism evidence="2 3">
    <name type="scientific">Photobacterium piscicola</name>
    <dbReference type="NCBI Taxonomy" id="1378299"/>
    <lineage>
        <taxon>Bacteria</taxon>
        <taxon>Pseudomonadati</taxon>
        <taxon>Pseudomonadota</taxon>
        <taxon>Gammaproteobacteria</taxon>
        <taxon>Vibrionales</taxon>
        <taxon>Vibrionaceae</taxon>
        <taxon>Photobacterium</taxon>
    </lineage>
</organism>
<proteinExistence type="predicted"/>
<dbReference type="PROSITE" id="PS00409">
    <property type="entry name" value="PROKAR_NTER_METHYL"/>
    <property type="match status" value="1"/>
</dbReference>
<gene>
    <name evidence="2" type="ORF">CZ809_02994</name>
</gene>
<evidence type="ECO:0000313" key="2">
    <source>
        <dbReference type="EMBL" id="SKC33407.1"/>
    </source>
</evidence>
<dbReference type="EMBL" id="FUZI01000005">
    <property type="protein sequence ID" value="SKC33407.1"/>
    <property type="molecule type" value="Genomic_DNA"/>
</dbReference>
<protein>
    <submittedName>
        <fullName evidence="2">Uncharacterized protein</fullName>
    </submittedName>
</protein>
<dbReference type="Proteomes" id="UP000189966">
    <property type="component" value="Unassembled WGS sequence"/>
</dbReference>
<accession>A0A1T5I2U7</accession>
<sequence>MKRFVHHCQRGFTLIEMIITLVIFAVAMVVLSRFLFPQITLSAQSHYQARAAALANAMMTEILSRKFDINSDDNGEQIRCDDTQDLQGKAITNPCVLDLKPNYERQQFITVDDYIGCWQGKSAVCEDGNGVALSNAVGDSIAADYSHFTVTIAVFYDSSLTNTPDSLSAIAATPHNYKRINMVVDSGRYGRYQFAAYRGNY</sequence>
<dbReference type="InterPro" id="IPR045584">
    <property type="entry name" value="Pilin-like"/>
</dbReference>
<dbReference type="InterPro" id="IPR012902">
    <property type="entry name" value="N_methyl_site"/>
</dbReference>
<keyword evidence="1" id="KW-0812">Transmembrane</keyword>
<evidence type="ECO:0000313" key="3">
    <source>
        <dbReference type="Proteomes" id="UP000189966"/>
    </source>
</evidence>
<keyword evidence="1" id="KW-0472">Membrane</keyword>